<organism evidence="1 2">
    <name type="scientific">Sulfurimonas marina</name>
    <dbReference type="NCBI Taxonomy" id="2590551"/>
    <lineage>
        <taxon>Bacteria</taxon>
        <taxon>Pseudomonadati</taxon>
        <taxon>Campylobacterota</taxon>
        <taxon>Epsilonproteobacteria</taxon>
        <taxon>Campylobacterales</taxon>
        <taxon>Sulfurimonadaceae</taxon>
        <taxon>Sulfurimonas</taxon>
    </lineage>
</organism>
<proteinExistence type="predicted"/>
<dbReference type="EMBL" id="CP041165">
    <property type="protein sequence ID" value="QOP40214.1"/>
    <property type="molecule type" value="Genomic_DNA"/>
</dbReference>
<evidence type="ECO:0000313" key="2">
    <source>
        <dbReference type="Proteomes" id="UP000593910"/>
    </source>
</evidence>
<reference evidence="1 2" key="1">
    <citation type="submission" date="2019-06" db="EMBL/GenBank/DDBJ databases">
        <title>Sulfurimonas gotlandica sp. nov., a chemoautotrophic and psychrotolerant epsilonproteobacterium isolated from a pelagic redoxcline, and an emended description of the genus Sulfurimonas.</title>
        <authorList>
            <person name="Wang S."/>
            <person name="Jiang L."/>
            <person name="Shao Z."/>
        </authorList>
    </citation>
    <scope>NUCLEOTIDE SEQUENCE [LARGE SCALE GENOMIC DNA]</scope>
    <source>
        <strain evidence="1 2">B2</strain>
    </source>
</reference>
<dbReference type="Proteomes" id="UP000593910">
    <property type="component" value="Chromosome"/>
</dbReference>
<dbReference type="KEGG" id="smax:FJR03_00040"/>
<dbReference type="RefSeq" id="WP_193113647.1">
    <property type="nucleotide sequence ID" value="NZ_CP041165.1"/>
</dbReference>
<evidence type="ECO:0000313" key="1">
    <source>
        <dbReference type="EMBL" id="QOP40214.1"/>
    </source>
</evidence>
<accession>A0A7M3V8Y1</accession>
<keyword evidence="2" id="KW-1185">Reference proteome</keyword>
<name>A0A7M3V8Y1_9BACT</name>
<sequence>MFGKILGNKSNDIEEGTEIDPNIVERVSKMNLSDMRLYVNNKITGFEISVEGLHEVLKRLINPINDKGEYYLKKDDMDSKKKKAFELILLISKSKKISLGSIELIDKFLEVYKEIIDDYDDRYKEIYHSRFRKAVETAIINMQTISQVNKKLDVLK</sequence>
<dbReference type="AlphaFoldDB" id="A0A7M3V8Y1"/>
<gene>
    <name evidence="1" type="ORF">FJR03_00040</name>
</gene>
<protein>
    <submittedName>
        <fullName evidence="1">Uncharacterized protein</fullName>
    </submittedName>
</protein>